<keyword evidence="5" id="KW-1003">Cell membrane</keyword>
<evidence type="ECO:0000313" key="12">
    <source>
        <dbReference type="Proteomes" id="UP000254621"/>
    </source>
</evidence>
<dbReference type="STRING" id="1629.IV50_GL000673"/>
<proteinExistence type="inferred from homology"/>
<dbReference type="Gene3D" id="3.40.1380.10">
    <property type="match status" value="1"/>
</dbReference>
<keyword evidence="8" id="KW-0472">Membrane</keyword>
<reference evidence="11 12" key="1">
    <citation type="submission" date="2018-06" db="EMBL/GenBank/DDBJ databases">
        <authorList>
            <consortium name="Pathogen Informatics"/>
            <person name="Doyle S."/>
        </authorList>
    </citation>
    <scope>NUCLEOTIDE SEQUENCE [LARGE SCALE GENOMIC DNA]</scope>
    <source>
        <strain evidence="11 12">NCTC13645</strain>
    </source>
</reference>
<keyword evidence="10" id="KW-0066">ATP synthesis</keyword>
<evidence type="ECO:0000256" key="6">
    <source>
        <dbReference type="ARBA" id="ARBA00022781"/>
    </source>
</evidence>
<dbReference type="InterPro" id="IPR000131">
    <property type="entry name" value="ATP_synth_F1_gsu"/>
</dbReference>
<evidence type="ECO:0000256" key="1">
    <source>
        <dbReference type="ARBA" id="ARBA00003456"/>
    </source>
</evidence>
<evidence type="ECO:0000256" key="3">
    <source>
        <dbReference type="ARBA" id="ARBA00007681"/>
    </source>
</evidence>
<comment type="subcellular location">
    <subcellularLocation>
        <location evidence="2">Membrane</location>
        <topology evidence="2">Peripheral membrane protein</topology>
    </subcellularLocation>
</comment>
<evidence type="ECO:0000313" key="11">
    <source>
        <dbReference type="EMBL" id="SUP52536.1"/>
    </source>
</evidence>
<dbReference type="GO" id="GO:0045259">
    <property type="term" value="C:proton-transporting ATP synthase complex"/>
    <property type="evidence" value="ECO:0007669"/>
    <property type="project" value="UniProtKB-KW"/>
</dbReference>
<evidence type="ECO:0000256" key="4">
    <source>
        <dbReference type="ARBA" id="ARBA00022448"/>
    </source>
</evidence>
<protein>
    <submittedName>
        <fullName evidence="11">F-ATPase gamma subunit</fullName>
    </submittedName>
</protein>
<keyword evidence="6" id="KW-0375">Hydrogen ion transport</keyword>
<dbReference type="Pfam" id="PF00231">
    <property type="entry name" value="ATP-synt"/>
    <property type="match status" value="1"/>
</dbReference>
<keyword evidence="7" id="KW-0406">Ion transport</keyword>
<dbReference type="GO" id="GO:0046933">
    <property type="term" value="F:proton-transporting ATP synthase activity, rotational mechanism"/>
    <property type="evidence" value="ECO:0007669"/>
    <property type="project" value="InterPro"/>
</dbReference>
<comment type="similarity">
    <text evidence="3">Belongs to the ATPase gamma chain family.</text>
</comment>
<evidence type="ECO:0000256" key="7">
    <source>
        <dbReference type="ARBA" id="ARBA00023065"/>
    </source>
</evidence>
<keyword evidence="4" id="KW-0813">Transport</keyword>
<accession>A0A380NY93</accession>
<keyword evidence="9" id="KW-0139">CF(1)</keyword>
<gene>
    <name evidence="11" type="primary">atpG_2</name>
    <name evidence="11" type="ORF">NCTC13645_00428</name>
</gene>
<evidence type="ECO:0000256" key="8">
    <source>
        <dbReference type="ARBA" id="ARBA00023136"/>
    </source>
</evidence>
<sequence>MSELEARNLSKDDVVILAVGGNGADFFKKRGFNVAYEYRGVSDVPDFMEVRDIVRMVTSMYDNEVYDELVIAYQHFASRISNEIEMEQILPVDTTKLNADSNEMSAEYDMNPSPEKIWKRSCLNMPKA</sequence>
<dbReference type="AlphaFoldDB" id="A0A380NY93"/>
<dbReference type="InterPro" id="IPR035968">
    <property type="entry name" value="ATP_synth_F1_ATPase_gsu"/>
</dbReference>
<organism evidence="11 12">
    <name type="scientific">Weissella viridescens</name>
    <name type="common">Lactobacillus viridescens</name>
    <dbReference type="NCBI Taxonomy" id="1629"/>
    <lineage>
        <taxon>Bacteria</taxon>
        <taxon>Bacillati</taxon>
        <taxon>Bacillota</taxon>
        <taxon>Bacilli</taxon>
        <taxon>Lactobacillales</taxon>
        <taxon>Lactobacillaceae</taxon>
        <taxon>Weissella</taxon>
    </lineage>
</organism>
<evidence type="ECO:0000256" key="10">
    <source>
        <dbReference type="ARBA" id="ARBA00023310"/>
    </source>
</evidence>
<comment type="function">
    <text evidence="1">Produces ATP from ADP in the presence of a proton gradient across the membrane. The gamma chain is believed to be important in regulating ATPase activity and the flow of protons through the CF(0) complex.</text>
</comment>
<evidence type="ECO:0000256" key="9">
    <source>
        <dbReference type="ARBA" id="ARBA00023196"/>
    </source>
</evidence>
<dbReference type="EMBL" id="UHIV01000001">
    <property type="protein sequence ID" value="SUP52536.1"/>
    <property type="molecule type" value="Genomic_DNA"/>
</dbReference>
<dbReference type="SUPFAM" id="SSF52943">
    <property type="entry name" value="ATP synthase (F1-ATPase), gamma subunit"/>
    <property type="match status" value="1"/>
</dbReference>
<dbReference type="Proteomes" id="UP000254621">
    <property type="component" value="Unassembled WGS sequence"/>
</dbReference>
<evidence type="ECO:0000256" key="2">
    <source>
        <dbReference type="ARBA" id="ARBA00004170"/>
    </source>
</evidence>
<name>A0A380NY93_WEIVI</name>
<evidence type="ECO:0000256" key="5">
    <source>
        <dbReference type="ARBA" id="ARBA00022475"/>
    </source>
</evidence>